<reference evidence="4 5" key="1">
    <citation type="submission" date="2015-08" db="EMBL/GenBank/DDBJ databases">
        <title>Next Generation Sequencing and Analysis of the Genome of Puccinia sorghi L Schw, the Causal Agent of Maize Common Rust.</title>
        <authorList>
            <person name="Rochi L."/>
            <person name="Burguener G."/>
            <person name="Darino M."/>
            <person name="Turjanski A."/>
            <person name="Kreff E."/>
            <person name="Dieguez M.J."/>
            <person name="Sacco F."/>
        </authorList>
    </citation>
    <scope>NUCLEOTIDE SEQUENCE [LARGE SCALE GENOMIC DNA]</scope>
    <source>
        <strain evidence="4 5">RO10H11247</strain>
    </source>
</reference>
<feature type="domain" description="DDE Tnp4" evidence="3">
    <location>
        <begin position="10"/>
        <end position="54"/>
    </location>
</feature>
<dbReference type="VEuPathDB" id="FungiDB:VP01_4274g3"/>
<comment type="cofactor">
    <cofactor evidence="1">
        <name>a divalent metal cation</name>
        <dbReference type="ChEBI" id="CHEBI:60240"/>
    </cofactor>
</comment>
<dbReference type="AlphaFoldDB" id="A0A0L6UQA8"/>
<dbReference type="Proteomes" id="UP000037035">
    <property type="component" value="Unassembled WGS sequence"/>
</dbReference>
<sequence>MYYFDDFSANEKEIFNLRHATLQNVVKRTFGAWKKRFPILKNTVDYDLDTQHNLVFALGLVLQMSMARRLLRIQLSRVGNRKTSSTNDTMTRPRTSGCSIAITLVKRWQYHHGEKYQLHCEVAVVE</sequence>
<protein>
    <recommendedName>
        <fullName evidence="3">DDE Tnp4 domain-containing protein</fullName>
    </recommendedName>
</protein>
<dbReference type="OrthoDB" id="1414267at2759"/>
<keyword evidence="2" id="KW-0479">Metal-binding</keyword>
<evidence type="ECO:0000259" key="3">
    <source>
        <dbReference type="Pfam" id="PF13359"/>
    </source>
</evidence>
<comment type="caution">
    <text evidence="4">The sequence shown here is derived from an EMBL/GenBank/DDBJ whole genome shotgun (WGS) entry which is preliminary data.</text>
</comment>
<keyword evidence="5" id="KW-1185">Reference proteome</keyword>
<dbReference type="Pfam" id="PF13359">
    <property type="entry name" value="DDE_Tnp_4"/>
    <property type="match status" value="1"/>
</dbReference>
<organism evidence="4 5">
    <name type="scientific">Puccinia sorghi</name>
    <dbReference type="NCBI Taxonomy" id="27349"/>
    <lineage>
        <taxon>Eukaryota</taxon>
        <taxon>Fungi</taxon>
        <taxon>Dikarya</taxon>
        <taxon>Basidiomycota</taxon>
        <taxon>Pucciniomycotina</taxon>
        <taxon>Pucciniomycetes</taxon>
        <taxon>Pucciniales</taxon>
        <taxon>Pucciniaceae</taxon>
        <taxon>Puccinia</taxon>
    </lineage>
</organism>
<dbReference type="InterPro" id="IPR027806">
    <property type="entry name" value="HARBI1_dom"/>
</dbReference>
<proteinExistence type="predicted"/>
<evidence type="ECO:0000313" key="4">
    <source>
        <dbReference type="EMBL" id="KNZ50721.1"/>
    </source>
</evidence>
<evidence type="ECO:0000256" key="2">
    <source>
        <dbReference type="ARBA" id="ARBA00022723"/>
    </source>
</evidence>
<accession>A0A0L6UQA8</accession>
<name>A0A0L6UQA8_9BASI</name>
<dbReference type="EMBL" id="LAVV01009362">
    <property type="protein sequence ID" value="KNZ50721.1"/>
    <property type="molecule type" value="Genomic_DNA"/>
</dbReference>
<gene>
    <name evidence="4" type="ORF">VP01_4274g3</name>
</gene>
<evidence type="ECO:0000313" key="5">
    <source>
        <dbReference type="Proteomes" id="UP000037035"/>
    </source>
</evidence>
<dbReference type="GO" id="GO:0046872">
    <property type="term" value="F:metal ion binding"/>
    <property type="evidence" value="ECO:0007669"/>
    <property type="project" value="UniProtKB-KW"/>
</dbReference>
<evidence type="ECO:0000256" key="1">
    <source>
        <dbReference type="ARBA" id="ARBA00001968"/>
    </source>
</evidence>